<evidence type="ECO:0000256" key="11">
    <source>
        <dbReference type="ARBA" id="ARBA00022723"/>
    </source>
</evidence>
<evidence type="ECO:0000313" key="21">
    <source>
        <dbReference type="Proteomes" id="UP000199527"/>
    </source>
</evidence>
<accession>A0A1G8R6M3</accession>
<evidence type="ECO:0000256" key="9">
    <source>
        <dbReference type="ARBA" id="ARBA00022617"/>
    </source>
</evidence>
<comment type="pathway">
    <text evidence="3 16">Carbohydrate metabolism; tricarboxylic acid cycle.</text>
</comment>
<keyword evidence="6 16" id="KW-1003">Cell membrane</keyword>
<dbReference type="OrthoDB" id="5612767at2"/>
<keyword evidence="8 16" id="KW-0816">Tricarboxylic acid cycle</keyword>
<evidence type="ECO:0000256" key="1">
    <source>
        <dbReference type="ARBA" id="ARBA00004050"/>
    </source>
</evidence>
<feature type="binding site" evidence="17">
    <location>
        <position position="83"/>
    </location>
    <ligand>
        <name>a ubiquinone</name>
        <dbReference type="ChEBI" id="CHEBI:16389"/>
    </ligand>
</feature>
<dbReference type="GO" id="GO:0020037">
    <property type="term" value="F:heme binding"/>
    <property type="evidence" value="ECO:0007669"/>
    <property type="project" value="InterPro"/>
</dbReference>
<keyword evidence="12 16" id="KW-0249">Electron transport</keyword>
<organism evidence="20 21">
    <name type="scientific">Ferrimonas sediminum</name>
    <dbReference type="NCBI Taxonomy" id="718193"/>
    <lineage>
        <taxon>Bacteria</taxon>
        <taxon>Pseudomonadati</taxon>
        <taxon>Pseudomonadota</taxon>
        <taxon>Gammaproteobacteria</taxon>
        <taxon>Alteromonadales</taxon>
        <taxon>Ferrimonadaceae</taxon>
        <taxon>Ferrimonas</taxon>
    </lineage>
</organism>
<dbReference type="SUPFAM" id="SSF81343">
    <property type="entry name" value="Fumarate reductase respiratory complex transmembrane subunits"/>
    <property type="match status" value="1"/>
</dbReference>
<dbReference type="GO" id="GO:0017004">
    <property type="term" value="P:cytochrome complex assembly"/>
    <property type="evidence" value="ECO:0007669"/>
    <property type="project" value="TreeGrafter"/>
</dbReference>
<evidence type="ECO:0000256" key="3">
    <source>
        <dbReference type="ARBA" id="ARBA00005163"/>
    </source>
</evidence>
<gene>
    <name evidence="20" type="ORF">SAMN04488540_10575</name>
</gene>
<dbReference type="GO" id="GO:0009055">
    <property type="term" value="F:electron transfer activity"/>
    <property type="evidence" value="ECO:0007669"/>
    <property type="project" value="TreeGrafter"/>
</dbReference>
<dbReference type="InterPro" id="IPR000701">
    <property type="entry name" value="SuccDH_FuR_B_TM-su"/>
</dbReference>
<dbReference type="PIRSF" id="PIRSF000169">
    <property type="entry name" value="SDH_D"/>
    <property type="match status" value="1"/>
</dbReference>
<keyword evidence="14 18" id="KW-0408">Iron</keyword>
<dbReference type="GO" id="GO:0006099">
    <property type="term" value="P:tricarboxylic acid cycle"/>
    <property type="evidence" value="ECO:0007669"/>
    <property type="project" value="UniProtKB-UniRule"/>
</dbReference>
<evidence type="ECO:0000256" key="8">
    <source>
        <dbReference type="ARBA" id="ARBA00022532"/>
    </source>
</evidence>
<keyword evidence="21" id="KW-1185">Reference proteome</keyword>
<evidence type="ECO:0000256" key="7">
    <source>
        <dbReference type="ARBA" id="ARBA00022519"/>
    </source>
</evidence>
<evidence type="ECO:0000256" key="13">
    <source>
        <dbReference type="ARBA" id="ARBA00022989"/>
    </source>
</evidence>
<protein>
    <recommendedName>
        <fullName evidence="4 16">Succinate dehydrogenase hydrophobic membrane anchor subunit</fullName>
    </recommendedName>
</protein>
<evidence type="ECO:0000256" key="12">
    <source>
        <dbReference type="ARBA" id="ARBA00022982"/>
    </source>
</evidence>
<dbReference type="Pfam" id="PF01127">
    <property type="entry name" value="Sdh_cyt"/>
    <property type="match status" value="1"/>
</dbReference>
<dbReference type="EMBL" id="FNEM01000005">
    <property type="protein sequence ID" value="SDJ12493.1"/>
    <property type="molecule type" value="Genomic_DNA"/>
</dbReference>
<feature type="transmembrane region" description="Helical" evidence="19">
    <location>
        <begin position="92"/>
        <end position="113"/>
    </location>
</feature>
<keyword evidence="11 18" id="KW-0479">Metal-binding</keyword>
<evidence type="ECO:0000256" key="15">
    <source>
        <dbReference type="ARBA" id="ARBA00023136"/>
    </source>
</evidence>
<evidence type="ECO:0000256" key="2">
    <source>
        <dbReference type="ARBA" id="ARBA00004429"/>
    </source>
</evidence>
<keyword evidence="9 18" id="KW-0349">Heme</keyword>
<evidence type="ECO:0000256" key="10">
    <source>
        <dbReference type="ARBA" id="ARBA00022692"/>
    </source>
</evidence>
<evidence type="ECO:0000256" key="5">
    <source>
        <dbReference type="ARBA" id="ARBA00022448"/>
    </source>
</evidence>
<dbReference type="CDD" id="cd03494">
    <property type="entry name" value="SQR_TypeC_SdhD"/>
    <property type="match status" value="1"/>
</dbReference>
<comment type="cofactor">
    <cofactor evidence="18">
        <name>heme</name>
        <dbReference type="ChEBI" id="CHEBI:30413"/>
    </cofactor>
    <text evidence="18">The heme is bound between the two transmembrane subunits.</text>
</comment>
<comment type="function">
    <text evidence="1 16">Membrane-anchoring subunit of succinate dehydrogenase (SDH).</text>
</comment>
<feature type="binding site" description="axial binding residue" evidence="18">
    <location>
        <position position="71"/>
    </location>
    <ligand>
        <name>heme</name>
        <dbReference type="ChEBI" id="CHEBI:30413"/>
        <note>ligand shared with second transmembrane subunit</note>
    </ligand>
    <ligandPart>
        <name>Fe</name>
        <dbReference type="ChEBI" id="CHEBI:18248"/>
    </ligandPart>
</feature>
<keyword evidence="5 16" id="KW-0813">Transport</keyword>
<evidence type="ECO:0000256" key="6">
    <source>
        <dbReference type="ARBA" id="ARBA00022475"/>
    </source>
</evidence>
<evidence type="ECO:0000256" key="17">
    <source>
        <dbReference type="PIRSR" id="PIRSR000169-1"/>
    </source>
</evidence>
<proteinExistence type="predicted"/>
<sequence length="115" mass="12562">MVKNAATLGRSGVQDFVLIRASALVMLAYLLFLVGYLVTTPELTFAAWQGLFASGAMKVFTLLALFSVLIHGWIGLWQVVTDYIKPAKLRAFLLFVINVVLLAYLASGVVVLWGV</sequence>
<feature type="transmembrane region" description="Helical" evidence="19">
    <location>
        <begin position="59"/>
        <end position="80"/>
    </location>
</feature>
<dbReference type="InterPro" id="IPR034804">
    <property type="entry name" value="SQR/QFR_C/D"/>
</dbReference>
<evidence type="ECO:0000256" key="4">
    <source>
        <dbReference type="ARBA" id="ARBA00019425"/>
    </source>
</evidence>
<dbReference type="AlphaFoldDB" id="A0A1G8R6M3"/>
<name>A0A1G8R6M3_9GAMM</name>
<keyword evidence="7 16" id="KW-0997">Cell inner membrane</keyword>
<dbReference type="NCBIfam" id="TIGR02968">
    <property type="entry name" value="succ_dehyd_anc"/>
    <property type="match status" value="1"/>
</dbReference>
<dbReference type="Proteomes" id="UP000199527">
    <property type="component" value="Unassembled WGS sequence"/>
</dbReference>
<evidence type="ECO:0000313" key="20">
    <source>
        <dbReference type="EMBL" id="SDJ12493.1"/>
    </source>
</evidence>
<reference evidence="21" key="1">
    <citation type="submission" date="2016-10" db="EMBL/GenBank/DDBJ databases">
        <authorList>
            <person name="Varghese N."/>
            <person name="Submissions S."/>
        </authorList>
    </citation>
    <scope>NUCLEOTIDE SEQUENCE [LARGE SCALE GENOMIC DNA]</scope>
    <source>
        <strain evidence="21">DSM 23317</strain>
    </source>
</reference>
<evidence type="ECO:0000256" key="18">
    <source>
        <dbReference type="PIRSR" id="PIRSR000169-2"/>
    </source>
</evidence>
<keyword evidence="15 16" id="KW-0472">Membrane</keyword>
<evidence type="ECO:0000256" key="16">
    <source>
        <dbReference type="PIRNR" id="PIRNR000169"/>
    </source>
</evidence>
<dbReference type="InterPro" id="IPR014312">
    <property type="entry name" value="Succ_DH_anchor"/>
</dbReference>
<keyword evidence="10 19" id="KW-0812">Transmembrane</keyword>
<dbReference type="PANTHER" id="PTHR38689:SF1">
    <property type="entry name" value="SUCCINATE DEHYDROGENASE HYDROPHOBIC MEMBRANE ANCHOR SUBUNIT"/>
    <property type="match status" value="1"/>
</dbReference>
<evidence type="ECO:0000256" key="14">
    <source>
        <dbReference type="ARBA" id="ARBA00023004"/>
    </source>
</evidence>
<dbReference type="Gene3D" id="1.20.1300.10">
    <property type="entry name" value="Fumarate reductase/succinate dehydrogenase, transmembrane subunit"/>
    <property type="match status" value="1"/>
</dbReference>
<dbReference type="UniPathway" id="UPA00223"/>
<dbReference type="RefSeq" id="WP_090364582.1">
    <property type="nucleotide sequence ID" value="NZ_FNEM01000005.1"/>
</dbReference>
<dbReference type="GO" id="GO:0046872">
    <property type="term" value="F:metal ion binding"/>
    <property type="evidence" value="ECO:0007669"/>
    <property type="project" value="UniProtKB-KW"/>
</dbReference>
<feature type="transmembrane region" description="Helical" evidence="19">
    <location>
        <begin position="21"/>
        <end position="39"/>
    </location>
</feature>
<keyword evidence="13 19" id="KW-1133">Transmembrane helix</keyword>
<dbReference type="PANTHER" id="PTHR38689">
    <property type="entry name" value="SUCCINATE DEHYDROGENASE HYDROPHOBIC MEMBRANE ANCHOR SUBUNIT"/>
    <property type="match status" value="1"/>
</dbReference>
<evidence type="ECO:0000256" key="19">
    <source>
        <dbReference type="SAM" id="Phobius"/>
    </source>
</evidence>
<comment type="subcellular location">
    <subcellularLocation>
        <location evidence="2 16">Cell inner membrane</location>
        <topology evidence="2 16">Multi-pass membrane protein</topology>
    </subcellularLocation>
</comment>
<dbReference type="GO" id="GO:0005886">
    <property type="term" value="C:plasma membrane"/>
    <property type="evidence" value="ECO:0007669"/>
    <property type="project" value="UniProtKB-SubCell"/>
</dbReference>